<comment type="caution">
    <text evidence="2">The sequence shown here is derived from an EMBL/GenBank/DDBJ whole genome shotgun (WGS) entry which is preliminary data.</text>
</comment>
<dbReference type="EMBL" id="JAUEOZ010000001">
    <property type="protein sequence ID" value="MDN2481171.1"/>
    <property type="molecule type" value="Genomic_DNA"/>
</dbReference>
<reference evidence="2" key="1">
    <citation type="submission" date="2024-05" db="EMBL/GenBank/DDBJ databases">
        <title>Genome Sequences of Four Agar- Degrading Marine Bacteria.</title>
        <authorList>
            <person name="Phillips E.K."/>
            <person name="Shaffer J.C."/>
            <person name="Henson M.W."/>
            <person name="Temperton B."/>
            <person name="Thrash C.J."/>
            <person name="Martin M.O."/>
        </authorList>
    </citation>
    <scope>NUCLEOTIDE SEQUENCE</scope>
    <source>
        <strain evidence="2">EKP203</strain>
    </source>
</reference>
<sequence length="357" mass="40163">MSRSQLSVLVKHQEHCNIDSFPLRFGFTFDEDMECTVLLESKGRQDHRYEDRTLYEGVLIHPLTDDRFYGTYVIANNNASNVLITAWRNDIDTEYYLSAVMKMLRKSGVLTTQDLLNFHPRYESKQLNSHADLVLALSENKSSHEVSRIQQDASQAIMDAQSRIHELELKNQKLEMEVTNLQQKSEIKDLLHEVRLTQATANSASYHFNHVTHEKKPFGKGISAALAALCVGIGGIVTYQAMSGGTVGDIAPKTSTPPSSALTPDIALRFVDEYATVCGTVVQITDFAKGSYLNFDRTFPNTQFTAVIWNSDFKHVTQDQSLYTTYSNKNVCVSGKVSSYNDRAQIVLKNPKQISVY</sequence>
<gene>
    <name evidence="2" type="ORF">QWJ08_07160</name>
</gene>
<name>A0ABT7XZH7_9VIBR</name>
<evidence type="ECO:0000313" key="2">
    <source>
        <dbReference type="EMBL" id="MDN2481171.1"/>
    </source>
</evidence>
<keyword evidence="3" id="KW-1185">Reference proteome</keyword>
<organism evidence="2 3">
    <name type="scientific">Vibrio agarivorans</name>
    <dbReference type="NCBI Taxonomy" id="153622"/>
    <lineage>
        <taxon>Bacteria</taxon>
        <taxon>Pseudomonadati</taxon>
        <taxon>Pseudomonadota</taxon>
        <taxon>Gammaproteobacteria</taxon>
        <taxon>Vibrionales</taxon>
        <taxon>Vibrionaceae</taxon>
        <taxon>Vibrio</taxon>
    </lineage>
</organism>
<evidence type="ECO:0000313" key="3">
    <source>
        <dbReference type="Proteomes" id="UP001169719"/>
    </source>
</evidence>
<accession>A0ABT7XZH7</accession>
<evidence type="ECO:0000256" key="1">
    <source>
        <dbReference type="SAM" id="Coils"/>
    </source>
</evidence>
<dbReference type="RefSeq" id="WP_289961300.1">
    <property type="nucleotide sequence ID" value="NZ_JAUEOZ010000001.1"/>
</dbReference>
<keyword evidence="1" id="KW-0175">Coiled coil</keyword>
<dbReference type="Proteomes" id="UP001169719">
    <property type="component" value="Unassembled WGS sequence"/>
</dbReference>
<protein>
    <submittedName>
        <fullName evidence="2">Sulfatase</fullName>
    </submittedName>
</protein>
<feature type="coiled-coil region" evidence="1">
    <location>
        <begin position="150"/>
        <end position="184"/>
    </location>
</feature>
<proteinExistence type="predicted"/>